<protein>
    <recommendedName>
        <fullName evidence="10">MotA/TolQ/ExbB proton channel domain-containing protein</fullName>
    </recommendedName>
</protein>
<name>A0A1F7F3S7_UNCRA</name>
<evidence type="ECO:0000256" key="1">
    <source>
        <dbReference type="ARBA" id="ARBA00004651"/>
    </source>
</evidence>
<dbReference type="InterPro" id="IPR050790">
    <property type="entry name" value="ExbB/TolQ_transport"/>
</dbReference>
<keyword evidence="4 9" id="KW-0812">Transmembrane</keyword>
<dbReference type="GO" id="GO:0017038">
    <property type="term" value="P:protein import"/>
    <property type="evidence" value="ECO:0007669"/>
    <property type="project" value="TreeGrafter"/>
</dbReference>
<dbReference type="InterPro" id="IPR002898">
    <property type="entry name" value="MotA_ExbB_proton_chnl"/>
</dbReference>
<evidence type="ECO:0000256" key="5">
    <source>
        <dbReference type="ARBA" id="ARBA00022927"/>
    </source>
</evidence>
<evidence type="ECO:0000259" key="10">
    <source>
        <dbReference type="Pfam" id="PF01618"/>
    </source>
</evidence>
<evidence type="ECO:0000256" key="2">
    <source>
        <dbReference type="ARBA" id="ARBA00022448"/>
    </source>
</evidence>
<feature type="transmembrane region" description="Helical" evidence="9">
    <location>
        <begin position="118"/>
        <end position="140"/>
    </location>
</feature>
<dbReference type="GO" id="GO:0005886">
    <property type="term" value="C:plasma membrane"/>
    <property type="evidence" value="ECO:0007669"/>
    <property type="project" value="UniProtKB-SubCell"/>
</dbReference>
<evidence type="ECO:0000256" key="9">
    <source>
        <dbReference type="SAM" id="Phobius"/>
    </source>
</evidence>
<feature type="transmembrane region" description="Helical" evidence="9">
    <location>
        <begin position="15"/>
        <end position="38"/>
    </location>
</feature>
<gene>
    <name evidence="11" type="ORF">A2519_12915</name>
</gene>
<reference evidence="11 12" key="1">
    <citation type="journal article" date="2016" name="Nat. Commun.">
        <title>Thousands of microbial genomes shed light on interconnected biogeochemical processes in an aquifer system.</title>
        <authorList>
            <person name="Anantharaman K."/>
            <person name="Brown C.T."/>
            <person name="Hug L.A."/>
            <person name="Sharon I."/>
            <person name="Castelle C.J."/>
            <person name="Probst A.J."/>
            <person name="Thomas B.C."/>
            <person name="Singh A."/>
            <person name="Wilkins M.J."/>
            <person name="Karaoz U."/>
            <person name="Brodie E.L."/>
            <person name="Williams K.H."/>
            <person name="Hubbard S.S."/>
            <person name="Banfield J.F."/>
        </authorList>
    </citation>
    <scope>NUCLEOTIDE SEQUENCE [LARGE SCALE GENOMIC DNA]</scope>
</reference>
<comment type="subcellular location">
    <subcellularLocation>
        <location evidence="1">Cell membrane</location>
        <topology evidence="1">Multi-pass membrane protein</topology>
    </subcellularLocation>
    <subcellularLocation>
        <location evidence="8">Membrane</location>
        <topology evidence="8">Multi-pass membrane protein</topology>
    </subcellularLocation>
</comment>
<accession>A0A1F7F3S7</accession>
<keyword evidence="2 8" id="KW-0813">Transport</keyword>
<organism evidence="11 12">
    <name type="scientific">Candidatus Raymondbacteria bacterium RIFOXYD12_FULL_49_13</name>
    <dbReference type="NCBI Taxonomy" id="1817890"/>
    <lineage>
        <taxon>Bacteria</taxon>
        <taxon>Raymondiibacteriota</taxon>
    </lineage>
</organism>
<evidence type="ECO:0000256" key="6">
    <source>
        <dbReference type="ARBA" id="ARBA00022989"/>
    </source>
</evidence>
<comment type="caution">
    <text evidence="11">The sequence shown here is derived from an EMBL/GenBank/DDBJ whole genome shotgun (WGS) entry which is preliminary data.</text>
</comment>
<dbReference type="PANTHER" id="PTHR30625:SF15">
    <property type="entry name" value="BIOPOLYMER TRANSPORT PROTEIN EXBB"/>
    <property type="match status" value="1"/>
</dbReference>
<dbReference type="PANTHER" id="PTHR30625">
    <property type="entry name" value="PROTEIN TOLQ"/>
    <property type="match status" value="1"/>
</dbReference>
<comment type="similarity">
    <text evidence="8">Belongs to the exbB/tolQ family.</text>
</comment>
<evidence type="ECO:0000256" key="7">
    <source>
        <dbReference type="ARBA" id="ARBA00023136"/>
    </source>
</evidence>
<feature type="transmembrane region" description="Helical" evidence="9">
    <location>
        <begin position="160"/>
        <end position="182"/>
    </location>
</feature>
<sequence length="209" mass="22445">MLQAIARFFVEGGGFMWIILSVLAAAVAVSVERVLFFYSTCKNNARQTTADFIRALNAGDAAAAEKVCAGAAPLNRILAESAKLYTMGLSYKDIKQGLEEVAIGELQRFSDRVSYISLFANISTLLGLMGTIFGLIMAFSSLSGAEAAQKAEILARGISVAMNTTAFGLIVAVPCMIAFTVFQNRQAALMAALDESIVKVLHFMEKKRP</sequence>
<evidence type="ECO:0000313" key="11">
    <source>
        <dbReference type="EMBL" id="OGK01299.1"/>
    </source>
</evidence>
<proteinExistence type="inferred from homology"/>
<keyword evidence="5 8" id="KW-0653">Protein transport</keyword>
<keyword evidence="6 9" id="KW-1133">Transmembrane helix</keyword>
<keyword evidence="7 9" id="KW-0472">Membrane</keyword>
<feature type="domain" description="MotA/TolQ/ExbB proton channel" evidence="10">
    <location>
        <begin position="73"/>
        <end position="193"/>
    </location>
</feature>
<dbReference type="Proteomes" id="UP000179243">
    <property type="component" value="Unassembled WGS sequence"/>
</dbReference>
<dbReference type="AlphaFoldDB" id="A0A1F7F3S7"/>
<keyword evidence="3" id="KW-1003">Cell membrane</keyword>
<evidence type="ECO:0000313" key="12">
    <source>
        <dbReference type="Proteomes" id="UP000179243"/>
    </source>
</evidence>
<dbReference type="EMBL" id="MFYX01000127">
    <property type="protein sequence ID" value="OGK01299.1"/>
    <property type="molecule type" value="Genomic_DNA"/>
</dbReference>
<evidence type="ECO:0000256" key="8">
    <source>
        <dbReference type="RuleBase" id="RU004057"/>
    </source>
</evidence>
<evidence type="ECO:0000256" key="4">
    <source>
        <dbReference type="ARBA" id="ARBA00022692"/>
    </source>
</evidence>
<dbReference type="Pfam" id="PF01618">
    <property type="entry name" value="MotA_ExbB"/>
    <property type="match status" value="1"/>
</dbReference>
<evidence type="ECO:0000256" key="3">
    <source>
        <dbReference type="ARBA" id="ARBA00022475"/>
    </source>
</evidence>